<dbReference type="InterPro" id="IPR018376">
    <property type="entry name" value="Enoyl-CoA_hyd/isom_CS"/>
</dbReference>
<dbReference type="GO" id="GO:0003860">
    <property type="term" value="F:3-hydroxyisobutyryl-CoA hydrolase activity"/>
    <property type="evidence" value="ECO:0007669"/>
    <property type="project" value="UniProtKB-EC"/>
</dbReference>
<evidence type="ECO:0000256" key="3">
    <source>
        <dbReference type="ARBA" id="ARBA00011915"/>
    </source>
</evidence>
<dbReference type="InterPro" id="IPR015943">
    <property type="entry name" value="WD40/YVTN_repeat-like_dom_sf"/>
</dbReference>
<feature type="region of interest" description="Disordered" evidence="12">
    <location>
        <begin position="349"/>
        <end position="382"/>
    </location>
</feature>
<comment type="catalytic activity">
    <reaction evidence="1">
        <text>3-hydroxy-2-methylpropanoyl-CoA + H2O = 3-hydroxy-2-methylpropanoate + CoA + H(+)</text>
        <dbReference type="Rhea" id="RHEA:20888"/>
        <dbReference type="ChEBI" id="CHEBI:11805"/>
        <dbReference type="ChEBI" id="CHEBI:15377"/>
        <dbReference type="ChEBI" id="CHEBI:15378"/>
        <dbReference type="ChEBI" id="CHEBI:57287"/>
        <dbReference type="ChEBI" id="CHEBI:57340"/>
        <dbReference type="EC" id="3.1.2.4"/>
    </reaction>
</comment>
<dbReference type="GO" id="GO:0005774">
    <property type="term" value="C:vacuolar membrane"/>
    <property type="evidence" value="ECO:0007669"/>
    <property type="project" value="UniProtKB-SubCell"/>
</dbReference>
<comment type="caution">
    <text evidence="14">The sequence shown here is derived from an EMBL/GenBank/DDBJ whole genome shotgun (WGS) entry which is preliminary data.</text>
</comment>
<dbReference type="InterPro" id="IPR045004">
    <property type="entry name" value="ECH_dom"/>
</dbReference>
<evidence type="ECO:0000256" key="5">
    <source>
        <dbReference type="ARBA" id="ARBA00022554"/>
    </source>
</evidence>
<dbReference type="GO" id="GO:0012505">
    <property type="term" value="C:endomembrane system"/>
    <property type="evidence" value="ECO:0007669"/>
    <property type="project" value="UniProtKB-SubCell"/>
</dbReference>
<keyword evidence="5" id="KW-0926">Vacuole</keyword>
<dbReference type="Gene3D" id="2.130.10.10">
    <property type="entry name" value="YVTN repeat-like/Quinoprotein amine dehydrogenase"/>
    <property type="match status" value="1"/>
</dbReference>
<dbReference type="AlphaFoldDB" id="A0AAD5G0V0"/>
<dbReference type="SMART" id="SM00320">
    <property type="entry name" value="WD40"/>
    <property type="match status" value="2"/>
</dbReference>
<dbReference type="Gene3D" id="3.90.226.10">
    <property type="entry name" value="2-enoyl-CoA Hydratase, Chain A, domain 1"/>
    <property type="match status" value="1"/>
</dbReference>
<evidence type="ECO:0000256" key="8">
    <source>
        <dbReference type="ARBA" id="ARBA00022801"/>
    </source>
</evidence>
<organism evidence="14 15">
    <name type="scientific">Candida theae</name>
    <dbReference type="NCBI Taxonomy" id="1198502"/>
    <lineage>
        <taxon>Eukaryota</taxon>
        <taxon>Fungi</taxon>
        <taxon>Dikarya</taxon>
        <taxon>Ascomycota</taxon>
        <taxon>Saccharomycotina</taxon>
        <taxon>Pichiomycetes</taxon>
        <taxon>Debaryomycetaceae</taxon>
        <taxon>Candida/Lodderomyces clade</taxon>
        <taxon>Candida</taxon>
    </lineage>
</organism>
<gene>
    <name evidence="14" type="ORF">KGF57_000368</name>
</gene>
<name>A0AAD5G0V0_9ASCO</name>
<evidence type="ECO:0000256" key="7">
    <source>
        <dbReference type="ARBA" id="ARBA00022737"/>
    </source>
</evidence>
<keyword evidence="9" id="KW-0653">Protein transport</keyword>
<comment type="similarity">
    <text evidence="10">Belongs to the WD repeat PROPPIN family.</text>
</comment>
<dbReference type="PROSITE" id="PS00166">
    <property type="entry name" value="ENOYL_COA_HYDRATASE"/>
    <property type="match status" value="1"/>
</dbReference>
<dbReference type="Pfam" id="PF21032">
    <property type="entry name" value="PROPPIN"/>
    <property type="match status" value="2"/>
</dbReference>
<keyword evidence="6" id="KW-0853">WD repeat</keyword>
<dbReference type="PANTHER" id="PTHR43176">
    <property type="entry name" value="3-HYDROXYISOBUTYRYL-COA HYDROLASE-RELATED"/>
    <property type="match status" value="1"/>
</dbReference>
<dbReference type="SUPFAM" id="SSF52096">
    <property type="entry name" value="ClpP/crotonase"/>
    <property type="match status" value="1"/>
</dbReference>
<comment type="subcellular location">
    <subcellularLocation>
        <location evidence="2">Endomembrane system</location>
        <topology evidence="2">Peripheral membrane protein</topology>
    </subcellularLocation>
    <subcellularLocation>
        <location evidence="11">Vacuole membrane</location>
    </subcellularLocation>
</comment>
<dbReference type="InterPro" id="IPR036322">
    <property type="entry name" value="WD40_repeat_dom_sf"/>
</dbReference>
<feature type="domain" description="Enoyl-CoA hydratase/isomerase" evidence="13">
    <location>
        <begin position="581"/>
        <end position="924"/>
    </location>
</feature>
<keyword evidence="8" id="KW-0378">Hydrolase</keyword>
<keyword evidence="7" id="KW-0677">Repeat</keyword>
<accession>A0AAD5G0V0</accession>
<dbReference type="InterPro" id="IPR032259">
    <property type="entry name" value="HIBYL-CoA-H"/>
</dbReference>
<evidence type="ECO:0000259" key="13">
    <source>
        <dbReference type="Pfam" id="PF16113"/>
    </source>
</evidence>
<dbReference type="SUPFAM" id="SSF50978">
    <property type="entry name" value="WD40 repeat-like"/>
    <property type="match status" value="1"/>
</dbReference>
<evidence type="ECO:0000313" key="15">
    <source>
        <dbReference type="Proteomes" id="UP001204833"/>
    </source>
</evidence>
<dbReference type="InterPro" id="IPR048720">
    <property type="entry name" value="PROPPIN"/>
</dbReference>
<dbReference type="FunFam" id="3.90.226.10:FF:000080">
    <property type="entry name" value="3-hydroxyisobutyryl-CoA hydrolase, mitochondrial"/>
    <property type="match status" value="1"/>
</dbReference>
<dbReference type="Proteomes" id="UP001204833">
    <property type="component" value="Unassembled WGS sequence"/>
</dbReference>
<evidence type="ECO:0000256" key="2">
    <source>
        <dbReference type="ARBA" id="ARBA00004184"/>
    </source>
</evidence>
<evidence type="ECO:0000313" key="14">
    <source>
        <dbReference type="EMBL" id="KAI5967425.1"/>
    </source>
</evidence>
<evidence type="ECO:0000256" key="10">
    <source>
        <dbReference type="ARBA" id="ARBA00025740"/>
    </source>
</evidence>
<sequence>MLRNEEKYASDMWTTNHGNKIFNCEPFGQLYSSSETQLRKTLSNSINNVEQNQPPDPSKSERYPTKLLKMLFSTSLTIIVPEFDDCRVLKVFNLKQGLKIVDLEFGSSIVDVKLNRKRLVVVLSNGELHIYDLSCIKLLTVLKLSPNNNDDTFVGDLSIDDKSWLCIPVSAIQDDGIFSKQRRDSIASAHSAGKNADVAPQQTCLDDYIELTPKVKQSENVLAGPNITLKDIQNDSEGWLMVYDALNLTPVTIFKAHDSAVNKISISQKGGKIASASVKGTIVRVFDLSTAEDGKVALSSVKNLRRGHNIAKINSLCFNHNETLLGCGSESHTIHFFNLIKQGIVNEGSNGDYGHESDNPNSFSDYDDQSDTENHRSSSEELNESLANLLVSKSLNTPSQDQEEAKTKRKKSWFSKTKSKFMHSPYTTSFLNKIPYRDYLDNLIWEPPRRSFAYIRLPEHTRMAAGIDKHNKVAIGFNGPLIFIASYQSGKLYHYQIPKHGTGARSMIKDNGEEKDKREECLLLAQVPQLLRLSKLHIATTSIKFPFFNQIRMSQLSTNSTSGSSGADDAVVLHSTKNHARIITLNRVKKLNSLNTEMVNLITPDLLKYAKEPQNNVIILTSNSPKALCAGGDVAECANQIVKGNPGYGADFFDKEYNLDYLISTLPKPYISLMDGITFGGGVGLSVHAPFRVATEKTRLAMPEMDIGFFPDVGTTFFLPRLDDKIGYYTALTGSILSGLDAYFSGFATHYIKSEKIPQLITRLANLQPPEIDDVSKISLVSGNTQYFQQVNDILNEFSEKKLPADYKFFLTEDELELNNKAFSQENINDVLKFFKEHSDSSPFAKKTLEKLLQKPRTSLAIGFELMNRGLQNTIKEQFTLEMVSATNIQRLPPKENDFAKGVIHKLVDKIKDPFFPKWNDPSIVTPKYVSDILTETRDTLKLLPSPPLIKEGFGLDYKDYPLNFGLPRNKEVAAYIAGTDGSNRTYLPTPAEVFKHFKSATSDKLGVELKIKQILDLHGETAKYDNKYISWRN</sequence>
<evidence type="ECO:0000256" key="9">
    <source>
        <dbReference type="ARBA" id="ARBA00022927"/>
    </source>
</evidence>
<dbReference type="Pfam" id="PF16113">
    <property type="entry name" value="ECH_2"/>
    <property type="match status" value="1"/>
</dbReference>
<keyword evidence="4" id="KW-0813">Transport</keyword>
<protein>
    <recommendedName>
        <fullName evidence="3">3-hydroxyisobutyryl-CoA hydrolase</fullName>
        <ecNumber evidence="3">3.1.2.4</ecNumber>
    </recommendedName>
</protein>
<evidence type="ECO:0000256" key="11">
    <source>
        <dbReference type="ARBA" id="ARBA00037813"/>
    </source>
</evidence>
<evidence type="ECO:0000256" key="6">
    <source>
        <dbReference type="ARBA" id="ARBA00022574"/>
    </source>
</evidence>
<evidence type="ECO:0000256" key="4">
    <source>
        <dbReference type="ARBA" id="ARBA00022448"/>
    </source>
</evidence>
<dbReference type="GO" id="GO:0006574">
    <property type="term" value="P:L-valine catabolic process"/>
    <property type="evidence" value="ECO:0007669"/>
    <property type="project" value="TreeGrafter"/>
</dbReference>
<reference evidence="14 15" key="1">
    <citation type="journal article" date="2022" name="DNA Res.">
        <title>Genome analysis of five recently described species of the CUG-Ser clade uncovers Candida theae as a new hybrid lineage with pathogenic potential in the Candida parapsilosis species complex.</title>
        <authorList>
            <person name="Mixao V."/>
            <person name="Del Olmo V."/>
            <person name="Hegedusova E."/>
            <person name="Saus E."/>
            <person name="Pryszcz L."/>
            <person name="Cillingova A."/>
            <person name="Nosek J."/>
            <person name="Gabaldon T."/>
        </authorList>
    </citation>
    <scope>NUCLEOTIDE SEQUENCE [LARGE SCALE GENOMIC DNA]</scope>
    <source>
        <strain evidence="14 15">CBS 12239</strain>
    </source>
</reference>
<dbReference type="GO" id="GO:0015031">
    <property type="term" value="P:protein transport"/>
    <property type="evidence" value="ECO:0007669"/>
    <property type="project" value="UniProtKB-KW"/>
</dbReference>
<dbReference type="EC" id="3.1.2.4" evidence="3"/>
<dbReference type="InterPro" id="IPR029045">
    <property type="entry name" value="ClpP/crotonase-like_dom_sf"/>
</dbReference>
<dbReference type="PANTHER" id="PTHR43176:SF3">
    <property type="entry name" value="3-HYDROXYISOBUTYRYL-COA HYDROLASE, MITOCHONDRIAL"/>
    <property type="match status" value="1"/>
</dbReference>
<dbReference type="GO" id="GO:0005739">
    <property type="term" value="C:mitochondrion"/>
    <property type="evidence" value="ECO:0007669"/>
    <property type="project" value="TreeGrafter"/>
</dbReference>
<evidence type="ECO:0000256" key="1">
    <source>
        <dbReference type="ARBA" id="ARBA00001709"/>
    </source>
</evidence>
<evidence type="ECO:0000256" key="12">
    <source>
        <dbReference type="SAM" id="MobiDB-lite"/>
    </source>
</evidence>
<dbReference type="RefSeq" id="XP_051611086.1">
    <property type="nucleotide sequence ID" value="XM_051753121.1"/>
</dbReference>
<dbReference type="GeneID" id="76148428"/>
<dbReference type="InterPro" id="IPR001680">
    <property type="entry name" value="WD40_rpt"/>
</dbReference>
<keyword evidence="15" id="KW-1185">Reference proteome</keyword>
<dbReference type="CDD" id="cd06558">
    <property type="entry name" value="crotonase-like"/>
    <property type="match status" value="1"/>
</dbReference>
<dbReference type="EMBL" id="JAIHNG010000029">
    <property type="protein sequence ID" value="KAI5967425.1"/>
    <property type="molecule type" value="Genomic_DNA"/>
</dbReference>
<proteinExistence type="inferred from homology"/>